<dbReference type="Pfam" id="PF01266">
    <property type="entry name" value="DAO"/>
    <property type="match status" value="1"/>
</dbReference>
<evidence type="ECO:0000313" key="3">
    <source>
        <dbReference type="EMBL" id="CEI80917.1"/>
    </source>
</evidence>
<accession>A0A0A1MML2</accession>
<reference evidence="3 4" key="1">
    <citation type="submission" date="2014-11" db="EMBL/GenBank/DDBJ databases">
        <authorList>
            <person name="Urmite Genomes Urmite Genomes"/>
        </authorList>
    </citation>
    <scope>NUCLEOTIDE SEQUENCE [LARGE SCALE GENOMIC DNA]</scope>
    <source>
        <strain evidence="3 4">Oc5</strain>
    </source>
</reference>
<dbReference type="InterPro" id="IPR006076">
    <property type="entry name" value="FAD-dep_OxRdtase"/>
</dbReference>
<dbReference type="PANTHER" id="PTHR13847">
    <property type="entry name" value="SARCOSINE DEHYDROGENASE-RELATED"/>
    <property type="match status" value="1"/>
</dbReference>
<evidence type="ECO:0000256" key="1">
    <source>
        <dbReference type="ARBA" id="ARBA00023002"/>
    </source>
</evidence>
<dbReference type="Gene3D" id="3.30.9.10">
    <property type="entry name" value="D-Amino Acid Oxidase, subunit A, domain 2"/>
    <property type="match status" value="1"/>
</dbReference>
<gene>
    <name evidence="3" type="primary">dadA</name>
    <name evidence="3" type="ORF">BN997_00730</name>
</gene>
<organism evidence="3 4">
    <name type="scientific">Oceanobacillus oncorhynchi</name>
    <dbReference type="NCBI Taxonomy" id="545501"/>
    <lineage>
        <taxon>Bacteria</taxon>
        <taxon>Bacillati</taxon>
        <taxon>Bacillota</taxon>
        <taxon>Bacilli</taxon>
        <taxon>Bacillales</taxon>
        <taxon>Bacillaceae</taxon>
        <taxon>Oceanobacillus</taxon>
    </lineage>
</organism>
<proteinExistence type="predicted"/>
<dbReference type="OrthoDB" id="9805337at2"/>
<dbReference type="RefSeq" id="WP_042529718.1">
    <property type="nucleotide sequence ID" value="NZ_CDGG01000001.1"/>
</dbReference>
<dbReference type="InterPro" id="IPR036188">
    <property type="entry name" value="FAD/NAD-bd_sf"/>
</dbReference>
<dbReference type="STRING" id="545501.BN997_00730"/>
<dbReference type="PANTHER" id="PTHR13847:SF289">
    <property type="entry name" value="GLYCINE OXIDASE"/>
    <property type="match status" value="1"/>
</dbReference>
<protein>
    <submittedName>
        <fullName evidence="3">D-amino acid dehydrogenase small subunit</fullName>
    </submittedName>
</protein>
<dbReference type="SUPFAM" id="SSF54373">
    <property type="entry name" value="FAD-linked reductases, C-terminal domain"/>
    <property type="match status" value="1"/>
</dbReference>
<dbReference type="Gene3D" id="3.50.50.60">
    <property type="entry name" value="FAD/NAD(P)-binding domain"/>
    <property type="match status" value="2"/>
</dbReference>
<keyword evidence="1" id="KW-0560">Oxidoreductase</keyword>
<dbReference type="GO" id="GO:0016491">
    <property type="term" value="F:oxidoreductase activity"/>
    <property type="evidence" value="ECO:0007669"/>
    <property type="project" value="UniProtKB-KW"/>
</dbReference>
<evidence type="ECO:0000259" key="2">
    <source>
        <dbReference type="Pfam" id="PF01266"/>
    </source>
</evidence>
<feature type="domain" description="FAD dependent oxidoreductase" evidence="2">
    <location>
        <begin position="3"/>
        <end position="394"/>
    </location>
</feature>
<dbReference type="AlphaFoldDB" id="A0A0A1MML2"/>
<name>A0A0A1MML2_9BACI</name>
<keyword evidence="4" id="KW-1185">Reference proteome</keyword>
<dbReference type="GO" id="GO:0005737">
    <property type="term" value="C:cytoplasm"/>
    <property type="evidence" value="ECO:0007669"/>
    <property type="project" value="TreeGrafter"/>
</dbReference>
<dbReference type="SUPFAM" id="SSF51905">
    <property type="entry name" value="FAD/NAD(P)-binding domain"/>
    <property type="match status" value="1"/>
</dbReference>
<evidence type="ECO:0000313" key="4">
    <source>
        <dbReference type="Proteomes" id="UP000040453"/>
    </source>
</evidence>
<sequence>MKKVIIIGGGVIGLTSAYFLRKSGADVTIIEKGEFGMACSRGNQGWVCPAIHEPVPMPGLVTESIQMLMKKDSPLYIKPSAMPQLSGWLTQFMKHCNEAAFKKGEEALLTTSKHTLSLFNEIQKDGVDFELHKKGMLFVFLHEANLKKKLERLEAVSHQYGHQNPEYKNQQEVKTLEPALSDEVKGGIFLENQYHIRPESFSKGMVEKLKALGVKLYSNTEVIDIEKQENQITSVKTKQEVFEADAFLLAAGAWSDDIGKKLNYKLPLTAGKGYSITITNPKTEIDHPLYLGDLKGGITPFDHAIRIGGTMELSGKNVNIDKKRVQGIRSAASQYLKEEIKGDTEEEWGGMRPMTPDGMPVIGAIPHLDNMYICTGHAMVGLAMAPVSGKMISEIILTGQTDLNIEAFSPARFEKS</sequence>
<dbReference type="Proteomes" id="UP000040453">
    <property type="component" value="Unassembled WGS sequence"/>
</dbReference>
<dbReference type="EMBL" id="CDGG01000001">
    <property type="protein sequence ID" value="CEI80917.1"/>
    <property type="molecule type" value="Genomic_DNA"/>
</dbReference>